<comment type="caution">
    <text evidence="2">The sequence shown here is derived from an EMBL/GenBank/DDBJ whole genome shotgun (WGS) entry which is preliminary data.</text>
</comment>
<dbReference type="SMART" id="SM00871">
    <property type="entry name" value="AraC_E_bind"/>
    <property type="match status" value="1"/>
</dbReference>
<dbReference type="InterPro" id="IPR029442">
    <property type="entry name" value="GyrI-like"/>
</dbReference>
<proteinExistence type="predicted"/>
<dbReference type="SUPFAM" id="SSF55136">
    <property type="entry name" value="Probable bacterial effector-binding domain"/>
    <property type="match status" value="1"/>
</dbReference>
<accession>A0A2M7G3I9</accession>
<reference evidence="2 3" key="1">
    <citation type="submission" date="2017-09" db="EMBL/GenBank/DDBJ databases">
        <title>Depth-based differentiation of microbial function through sediment-hosted aquifers and enrichment of novel symbionts in the deep terrestrial subsurface.</title>
        <authorList>
            <person name="Probst A.J."/>
            <person name="Ladd B."/>
            <person name="Jarett J.K."/>
            <person name="Geller-Mcgrath D.E."/>
            <person name="Sieber C.M."/>
            <person name="Emerson J.B."/>
            <person name="Anantharaman K."/>
            <person name="Thomas B.C."/>
            <person name="Malmstrom R."/>
            <person name="Stieglmeier M."/>
            <person name="Klingl A."/>
            <person name="Woyke T."/>
            <person name="Ryan C.M."/>
            <person name="Banfield J.F."/>
        </authorList>
    </citation>
    <scope>NUCLEOTIDE SEQUENCE [LARGE SCALE GENOMIC DNA]</scope>
    <source>
        <strain evidence="2">CG17_big_fil_post_rev_8_21_14_2_50_48_46</strain>
    </source>
</reference>
<evidence type="ECO:0000313" key="3">
    <source>
        <dbReference type="Proteomes" id="UP000231019"/>
    </source>
</evidence>
<dbReference type="Pfam" id="PF06445">
    <property type="entry name" value="GyrI-like"/>
    <property type="match status" value="1"/>
</dbReference>
<organism evidence="2 3">
    <name type="scientific">bacterium (Candidatus Blackallbacteria) CG17_big_fil_post_rev_8_21_14_2_50_48_46</name>
    <dbReference type="NCBI Taxonomy" id="2014261"/>
    <lineage>
        <taxon>Bacteria</taxon>
        <taxon>Candidatus Blackallbacteria</taxon>
    </lineage>
</organism>
<dbReference type="InterPro" id="IPR010499">
    <property type="entry name" value="AraC_E-bd"/>
</dbReference>
<gene>
    <name evidence="2" type="ORF">COW36_11745</name>
</gene>
<feature type="domain" description="AraC effector-binding" evidence="1">
    <location>
        <begin position="1"/>
        <end position="158"/>
    </location>
</feature>
<dbReference type="InterPro" id="IPR011256">
    <property type="entry name" value="Reg_factor_effector_dom_sf"/>
</dbReference>
<sequence>MQARIEVCPPKICVGQRIQLSVNAAAKNIALWQAFAPRKKEIAQVIDPGFHSIEIYPATYFDRFDPTAEFEKWAAVEVQAITVLPSGLEAVQLPGGLYAVFLYRGDARQAFPFLQKIFTEWLPQSGYCLDTRPHFEVMGPKYKNNAEDSEEEFWIPLRRN</sequence>
<protein>
    <submittedName>
        <fullName evidence="2">GyrI-like domain-containing protein</fullName>
    </submittedName>
</protein>
<evidence type="ECO:0000313" key="2">
    <source>
        <dbReference type="EMBL" id="PIW16436.1"/>
    </source>
</evidence>
<dbReference type="EMBL" id="PFFQ01000037">
    <property type="protein sequence ID" value="PIW16436.1"/>
    <property type="molecule type" value="Genomic_DNA"/>
</dbReference>
<evidence type="ECO:0000259" key="1">
    <source>
        <dbReference type="SMART" id="SM00871"/>
    </source>
</evidence>
<dbReference type="Gene3D" id="3.20.80.10">
    <property type="entry name" value="Regulatory factor, effector binding domain"/>
    <property type="match status" value="1"/>
</dbReference>
<dbReference type="AlphaFoldDB" id="A0A2M7G3I9"/>
<name>A0A2M7G3I9_9BACT</name>
<dbReference type="Proteomes" id="UP000231019">
    <property type="component" value="Unassembled WGS sequence"/>
</dbReference>